<evidence type="ECO:0000256" key="1">
    <source>
        <dbReference type="SAM" id="MobiDB-lite"/>
    </source>
</evidence>
<feature type="non-terminal residue" evidence="3">
    <location>
        <position position="812"/>
    </location>
</feature>
<dbReference type="OrthoDB" id="436308at2759"/>
<evidence type="ECO:0000313" key="4">
    <source>
        <dbReference type="Proteomes" id="UP000654075"/>
    </source>
</evidence>
<dbReference type="PROSITE" id="PS50853">
    <property type="entry name" value="FN3"/>
    <property type="match status" value="1"/>
</dbReference>
<keyword evidence="4" id="KW-1185">Reference proteome</keyword>
<protein>
    <recommendedName>
        <fullName evidence="2">Fibronectin type-III domain-containing protein</fullName>
    </recommendedName>
</protein>
<dbReference type="OMA" id="THPENVL"/>
<organism evidence="3 4">
    <name type="scientific">Polarella glacialis</name>
    <name type="common">Dinoflagellate</name>
    <dbReference type="NCBI Taxonomy" id="89957"/>
    <lineage>
        <taxon>Eukaryota</taxon>
        <taxon>Sar</taxon>
        <taxon>Alveolata</taxon>
        <taxon>Dinophyceae</taxon>
        <taxon>Suessiales</taxon>
        <taxon>Suessiaceae</taxon>
        <taxon>Polarella</taxon>
    </lineage>
</organism>
<gene>
    <name evidence="3" type="ORF">PGLA1383_LOCUS31848</name>
</gene>
<feature type="region of interest" description="Disordered" evidence="1">
    <location>
        <begin position="636"/>
        <end position="662"/>
    </location>
</feature>
<proteinExistence type="predicted"/>
<evidence type="ECO:0000313" key="3">
    <source>
        <dbReference type="EMBL" id="CAE8614116.1"/>
    </source>
</evidence>
<feature type="compositionally biased region" description="Basic and acidic residues" evidence="1">
    <location>
        <begin position="694"/>
        <end position="707"/>
    </location>
</feature>
<feature type="compositionally biased region" description="Low complexity" evidence="1">
    <location>
        <begin position="709"/>
        <end position="720"/>
    </location>
</feature>
<feature type="region of interest" description="Disordered" evidence="1">
    <location>
        <begin position="67"/>
        <end position="91"/>
    </location>
</feature>
<feature type="domain" description="Fibronectin type-III" evidence="2">
    <location>
        <begin position="277"/>
        <end position="384"/>
    </location>
</feature>
<dbReference type="InterPro" id="IPR003961">
    <property type="entry name" value="FN3_dom"/>
</dbReference>
<feature type="region of interest" description="Disordered" evidence="1">
    <location>
        <begin position="1"/>
        <end position="32"/>
    </location>
</feature>
<feature type="compositionally biased region" description="Low complexity" evidence="1">
    <location>
        <begin position="575"/>
        <end position="586"/>
    </location>
</feature>
<dbReference type="Proteomes" id="UP000654075">
    <property type="component" value="Unassembled WGS sequence"/>
</dbReference>
<accession>A0A813FNN8</accession>
<dbReference type="EMBL" id="CAJNNV010025366">
    <property type="protein sequence ID" value="CAE8614116.1"/>
    <property type="molecule type" value="Genomic_DNA"/>
</dbReference>
<reference evidence="3" key="1">
    <citation type="submission" date="2021-02" db="EMBL/GenBank/DDBJ databases">
        <authorList>
            <person name="Dougan E. K."/>
            <person name="Rhodes N."/>
            <person name="Thang M."/>
            <person name="Chan C."/>
        </authorList>
    </citation>
    <scope>NUCLEOTIDE SEQUENCE</scope>
</reference>
<feature type="compositionally biased region" description="Pro residues" evidence="1">
    <location>
        <begin position="644"/>
        <end position="657"/>
    </location>
</feature>
<dbReference type="AlphaFoldDB" id="A0A813FNN8"/>
<feature type="region of interest" description="Disordered" evidence="1">
    <location>
        <begin position="694"/>
        <end position="720"/>
    </location>
</feature>
<name>A0A813FNN8_POLGL</name>
<sequence length="812" mass="84809">GQIAAAGLPAEGQQKATPGADQTGDKSQPVPRLAEEDLVRFMVKNSLEGYPQAVKVQRLRKFRGSVVQSPASPTREEWRAGSQGQPGRISSPEVAAALGGQGEVLLSREACGQLRLAPGDKVSFCIPEELDSSRATVKTWEAKQVTLVQAHRPSGSLTGCFLLLLPRPVPNGRGNAHSLKLDCHAFGTKVILSGLPTDVGEQELMRFFSKQGATSAIVAHAKGCSFASITFPVAQEVATFLGRCAHAFADDKETRIATLHQHEPTNHSRVQEARLPALPAPKLVPGGEEPGSALVIWAPLPLAVGYVVELRPAGLEAPWAAVNVAGRLGSEGGRFDPACSSCKVSGLREGFSYEARVTYYSSCGCRAEASDASEPCAPRGSAPAPMAPQVQAPAWQTWPEAMQPAPPPGHWPAAAPPAFPQVASQGQVWRCGHGAMVLPPPVPEILPGDEAGFSVAVRWASVGHASAYVVELREAGSQAVERFVRSAVPAAPGSLVELRVGGLRPLPGRTYMAQVRVVSHCGCESQPSAPGWSPPVGGMLPPFDPRNGADMHHMSQGIQQMQHTSFVATGPGSMPPQWSAAPSAAPEGYGQFQGHPLAFSSTAAPQMPAGFAYASTTGHRTKLFGFFAEKGSLGATLSRDRQPGPMPAPLVPPPDAPPGALKSGRKELFVSHKLGAAPTQRELPPEGLALERTRAGEGRGGQDESMRKSASMPSASASDSRAAAEVIVELRAALRSSPGGFAAGEAPSEGNAARHSRPASAATAAGRLRRGIARPRSAANLTEVATRVRVAGALRPAAARRLSEVNLSLADG</sequence>
<feature type="region of interest" description="Disordered" evidence="1">
    <location>
        <begin position="572"/>
        <end position="592"/>
    </location>
</feature>
<dbReference type="InterPro" id="IPR036116">
    <property type="entry name" value="FN3_sf"/>
</dbReference>
<dbReference type="CDD" id="cd00063">
    <property type="entry name" value="FN3"/>
    <property type="match status" value="1"/>
</dbReference>
<dbReference type="SUPFAM" id="SSF49265">
    <property type="entry name" value="Fibronectin type III"/>
    <property type="match status" value="1"/>
</dbReference>
<evidence type="ECO:0000259" key="2">
    <source>
        <dbReference type="PROSITE" id="PS50853"/>
    </source>
</evidence>
<feature type="region of interest" description="Disordered" evidence="1">
    <location>
        <begin position="738"/>
        <end position="777"/>
    </location>
</feature>
<comment type="caution">
    <text evidence="3">The sequence shown here is derived from an EMBL/GenBank/DDBJ whole genome shotgun (WGS) entry which is preliminary data.</text>
</comment>